<dbReference type="Proteomes" id="UP000192656">
    <property type="component" value="Unassembled WGS sequence"/>
</dbReference>
<feature type="transmembrane region" description="Helical" evidence="6">
    <location>
        <begin position="141"/>
        <end position="163"/>
    </location>
</feature>
<accession>A0A1W2CIS0</accession>
<dbReference type="Pfam" id="PF09678">
    <property type="entry name" value="Caa3_CtaG"/>
    <property type="match status" value="1"/>
</dbReference>
<comment type="subcellular location">
    <subcellularLocation>
        <location evidence="1">Cell membrane</location>
        <topology evidence="1">Multi-pass membrane protein</topology>
    </subcellularLocation>
</comment>
<evidence type="ECO:0000256" key="3">
    <source>
        <dbReference type="ARBA" id="ARBA00022692"/>
    </source>
</evidence>
<protein>
    <submittedName>
        <fullName evidence="7">Putative membrane protein</fullName>
    </submittedName>
</protein>
<keyword evidence="4 6" id="KW-1133">Transmembrane helix</keyword>
<keyword evidence="2" id="KW-1003">Cell membrane</keyword>
<evidence type="ECO:0000256" key="5">
    <source>
        <dbReference type="ARBA" id="ARBA00023136"/>
    </source>
</evidence>
<dbReference type="EMBL" id="FWXR01000010">
    <property type="protein sequence ID" value="SMC84772.1"/>
    <property type="molecule type" value="Genomic_DNA"/>
</dbReference>
<feature type="transmembrane region" description="Helical" evidence="6">
    <location>
        <begin position="107"/>
        <end position="129"/>
    </location>
</feature>
<evidence type="ECO:0000256" key="6">
    <source>
        <dbReference type="SAM" id="Phobius"/>
    </source>
</evidence>
<evidence type="ECO:0000256" key="2">
    <source>
        <dbReference type="ARBA" id="ARBA00022475"/>
    </source>
</evidence>
<feature type="transmembrane region" description="Helical" evidence="6">
    <location>
        <begin position="77"/>
        <end position="95"/>
    </location>
</feature>
<dbReference type="InterPro" id="IPR019108">
    <property type="entry name" value="Caa3_assmbl_CtaG-rel"/>
</dbReference>
<dbReference type="STRING" id="937218.SAMN06297251_11061"/>
<feature type="transmembrane region" description="Helical" evidence="6">
    <location>
        <begin position="12"/>
        <end position="30"/>
    </location>
</feature>
<sequence length="225" mass="24094">MNRTLPPPSETRLFEVWPFFFGAGVLAIVWQGPMPERLVASFFAHMTMQMAVIGLAAPLLAFGLLRLLPELRERIPADLPILAAVSELVFVWGWHLPQLHDVARLSALALVLEQGSLFLAGLGLWIGVLSLGASGSRKRRWIAAGCLIFTAAHLGVLGVYLLIQPDPLYACSELCVRMDAPSGLEEQRLGALAMILVGGLAHLTGALAILGRMVPAIMSGEGGKA</sequence>
<name>A0A1W2CIS0_9HYPH</name>
<keyword evidence="3 6" id="KW-0812">Transmembrane</keyword>
<feature type="transmembrane region" description="Helical" evidence="6">
    <location>
        <begin position="42"/>
        <end position="65"/>
    </location>
</feature>
<feature type="transmembrane region" description="Helical" evidence="6">
    <location>
        <begin position="189"/>
        <end position="210"/>
    </location>
</feature>
<evidence type="ECO:0000313" key="8">
    <source>
        <dbReference type="Proteomes" id="UP000192656"/>
    </source>
</evidence>
<evidence type="ECO:0000313" key="7">
    <source>
        <dbReference type="EMBL" id="SMC84772.1"/>
    </source>
</evidence>
<keyword evidence="5 6" id="KW-0472">Membrane</keyword>
<proteinExistence type="predicted"/>
<reference evidence="7 8" key="1">
    <citation type="submission" date="2017-04" db="EMBL/GenBank/DDBJ databases">
        <authorList>
            <person name="Afonso C.L."/>
            <person name="Miller P.J."/>
            <person name="Scott M.A."/>
            <person name="Spackman E."/>
            <person name="Goraichik I."/>
            <person name="Dimitrov K.M."/>
            <person name="Suarez D.L."/>
            <person name="Swayne D.E."/>
        </authorList>
    </citation>
    <scope>NUCLEOTIDE SEQUENCE [LARGE SCALE GENOMIC DNA]</scope>
    <source>
        <strain evidence="7 8">CGMCC 1.10972</strain>
    </source>
</reference>
<dbReference type="GO" id="GO:0005886">
    <property type="term" value="C:plasma membrane"/>
    <property type="evidence" value="ECO:0007669"/>
    <property type="project" value="UniProtKB-SubCell"/>
</dbReference>
<evidence type="ECO:0000256" key="4">
    <source>
        <dbReference type="ARBA" id="ARBA00022989"/>
    </source>
</evidence>
<dbReference type="AlphaFoldDB" id="A0A1W2CIS0"/>
<gene>
    <name evidence="7" type="ORF">SAMN06297251_11061</name>
</gene>
<keyword evidence="8" id="KW-1185">Reference proteome</keyword>
<evidence type="ECO:0000256" key="1">
    <source>
        <dbReference type="ARBA" id="ARBA00004651"/>
    </source>
</evidence>
<organism evidence="7 8">
    <name type="scientific">Fulvimarina manganoxydans</name>
    <dbReference type="NCBI Taxonomy" id="937218"/>
    <lineage>
        <taxon>Bacteria</taxon>
        <taxon>Pseudomonadati</taxon>
        <taxon>Pseudomonadota</taxon>
        <taxon>Alphaproteobacteria</taxon>
        <taxon>Hyphomicrobiales</taxon>
        <taxon>Aurantimonadaceae</taxon>
        <taxon>Fulvimarina</taxon>
    </lineage>
</organism>